<gene>
    <name evidence="3" type="ORF">HNR25_003130</name>
</gene>
<feature type="region of interest" description="Disordered" evidence="2">
    <location>
        <begin position="507"/>
        <end position="526"/>
    </location>
</feature>
<dbReference type="Proteomes" id="UP000578077">
    <property type="component" value="Unassembled WGS sequence"/>
</dbReference>
<organism evidence="3 4">
    <name type="scientific">Streptomonospora salina</name>
    <dbReference type="NCBI Taxonomy" id="104205"/>
    <lineage>
        <taxon>Bacteria</taxon>
        <taxon>Bacillati</taxon>
        <taxon>Actinomycetota</taxon>
        <taxon>Actinomycetes</taxon>
        <taxon>Streptosporangiales</taxon>
        <taxon>Nocardiopsidaceae</taxon>
        <taxon>Streptomonospora</taxon>
    </lineage>
</organism>
<keyword evidence="1" id="KW-0175">Coiled coil</keyword>
<feature type="coiled-coil region" evidence="1">
    <location>
        <begin position="6"/>
        <end position="36"/>
    </location>
</feature>
<evidence type="ECO:0000313" key="4">
    <source>
        <dbReference type="Proteomes" id="UP000578077"/>
    </source>
</evidence>
<dbReference type="EMBL" id="JACHLY010000001">
    <property type="protein sequence ID" value="MBB5999379.1"/>
    <property type="molecule type" value="Genomic_DNA"/>
</dbReference>
<proteinExistence type="predicted"/>
<evidence type="ECO:0000313" key="3">
    <source>
        <dbReference type="EMBL" id="MBB5999379.1"/>
    </source>
</evidence>
<dbReference type="AlphaFoldDB" id="A0A841EDG9"/>
<evidence type="ECO:0000256" key="1">
    <source>
        <dbReference type="SAM" id="Coils"/>
    </source>
</evidence>
<accession>A0A841EDG9</accession>
<sequence length="591" mass="61623">MKRRELSHTEQLRQALSEREAQLQEAKARLAALEGSTSLQVGRALTAAAKRPGRGLVQLPREMFRLWRKAGRTGPATGRGTKAQPVRSFDAEREEARLLSGGVGVRDSRLVVAGVLAPEIRAALAPYVRVVPLRPQDAQAAFESVDVDIVCVSASAAAPGSLWAHAGDPAVGDRTRVLNWVIDSAQARGVPTVLIADAPAPPGLAALDFDHVHRGDAGVPLHLFNPVAAEPERASEPAYVPSPAPAGVVADRLVERLSEDGMRRLAGVREDAQELPARLRACSGVVVGDTALADRALACGARALLLGDTARGADEGAGERDTTLRSVATDVRALRSGAATDELARLRAAGPLTSEELRLVLRSVFLTDATPVRLAEIFGRLGFAPGSGSPSLPLKNRRTALLALPGDDAESLALAGDALQQSHPPFEVVVPDSAAGLAGIERLHAHGVPVRTVPGAAPVGAPQPEDWARLARAADVPWTALWDGPRGEHFLADLLCAAECSDADAVGPAVAGPQPQPPGDAADAVGHAAAEQEYVFVSSVAPELARRELVCRALHPGVWNRHGARLLALAPVLGPGASRSEPEARTTPGAG</sequence>
<dbReference type="RefSeq" id="WP_184636161.1">
    <property type="nucleotide sequence ID" value="NZ_BAABKT010000039.1"/>
</dbReference>
<protein>
    <submittedName>
        <fullName evidence="3">Uncharacterized protein</fullName>
    </submittedName>
</protein>
<evidence type="ECO:0000256" key="2">
    <source>
        <dbReference type="SAM" id="MobiDB-lite"/>
    </source>
</evidence>
<feature type="compositionally biased region" description="Low complexity" evidence="2">
    <location>
        <begin position="72"/>
        <end position="83"/>
    </location>
</feature>
<reference evidence="3 4" key="1">
    <citation type="submission" date="2020-08" db="EMBL/GenBank/DDBJ databases">
        <title>Sequencing the genomes of 1000 actinobacteria strains.</title>
        <authorList>
            <person name="Klenk H.-P."/>
        </authorList>
    </citation>
    <scope>NUCLEOTIDE SEQUENCE [LARGE SCALE GENOMIC DNA]</scope>
    <source>
        <strain evidence="3 4">DSM 44593</strain>
    </source>
</reference>
<keyword evidence="4" id="KW-1185">Reference proteome</keyword>
<name>A0A841EDG9_9ACTN</name>
<feature type="region of interest" description="Disordered" evidence="2">
    <location>
        <begin position="70"/>
        <end position="89"/>
    </location>
</feature>
<comment type="caution">
    <text evidence="3">The sequence shown here is derived from an EMBL/GenBank/DDBJ whole genome shotgun (WGS) entry which is preliminary data.</text>
</comment>